<comment type="caution">
    <text evidence="1">The sequence shown here is derived from an EMBL/GenBank/DDBJ whole genome shotgun (WGS) entry which is preliminary data.</text>
</comment>
<dbReference type="EMBL" id="LAZR01010074">
    <property type="protein sequence ID" value="KKM68959.1"/>
    <property type="molecule type" value="Genomic_DNA"/>
</dbReference>
<dbReference type="AlphaFoldDB" id="A0A0F9JGI3"/>
<evidence type="ECO:0000313" key="1">
    <source>
        <dbReference type="EMBL" id="KKM68959.1"/>
    </source>
</evidence>
<gene>
    <name evidence="1" type="ORF">LCGC14_1455630</name>
</gene>
<protein>
    <submittedName>
        <fullName evidence="1">Uncharacterized protein</fullName>
    </submittedName>
</protein>
<proteinExistence type="predicted"/>
<sequence>MTIIEEFTKCFNASPDDWKFWKGEHNSSDKLIIAGPSRIVGLIDLNKIKEDIEWKTYSKESEPIKKMAGNFVYNNGMYSIDFLRKMFSMLPETVEVARHSGAILFKLTEDIAVGLGEKRTSVDFYYNNEGVMFVESNFEDSDSWKTTPTEKEFIKWNNKVAKRKHRGKGTHVWYEEVYKFERFFEEEEEWGDMMMP</sequence>
<reference evidence="1" key="1">
    <citation type="journal article" date="2015" name="Nature">
        <title>Complex archaea that bridge the gap between prokaryotes and eukaryotes.</title>
        <authorList>
            <person name="Spang A."/>
            <person name="Saw J.H."/>
            <person name="Jorgensen S.L."/>
            <person name="Zaremba-Niedzwiedzka K."/>
            <person name="Martijn J."/>
            <person name="Lind A.E."/>
            <person name="van Eijk R."/>
            <person name="Schleper C."/>
            <person name="Guy L."/>
            <person name="Ettema T.J."/>
        </authorList>
    </citation>
    <scope>NUCLEOTIDE SEQUENCE</scope>
</reference>
<name>A0A0F9JGI3_9ZZZZ</name>
<accession>A0A0F9JGI3</accession>
<organism evidence="1">
    <name type="scientific">marine sediment metagenome</name>
    <dbReference type="NCBI Taxonomy" id="412755"/>
    <lineage>
        <taxon>unclassified sequences</taxon>
        <taxon>metagenomes</taxon>
        <taxon>ecological metagenomes</taxon>
    </lineage>
</organism>